<feature type="transmembrane region" description="Helical" evidence="7">
    <location>
        <begin position="170"/>
        <end position="189"/>
    </location>
</feature>
<evidence type="ECO:0000256" key="5">
    <source>
        <dbReference type="ARBA" id="ARBA00022989"/>
    </source>
</evidence>
<evidence type="ECO:0000313" key="9">
    <source>
        <dbReference type="Proteomes" id="UP000031938"/>
    </source>
</evidence>
<dbReference type="STRING" id="889306.KP78_30470"/>
<feature type="transmembrane region" description="Helical" evidence="7">
    <location>
        <begin position="314"/>
        <end position="334"/>
    </location>
</feature>
<feature type="transmembrane region" description="Helical" evidence="7">
    <location>
        <begin position="410"/>
        <end position="428"/>
    </location>
</feature>
<evidence type="ECO:0000256" key="2">
    <source>
        <dbReference type="ARBA" id="ARBA00005697"/>
    </source>
</evidence>
<evidence type="ECO:0000256" key="7">
    <source>
        <dbReference type="SAM" id="Phobius"/>
    </source>
</evidence>
<protein>
    <submittedName>
        <fullName evidence="8">Permease</fullName>
    </submittedName>
</protein>
<dbReference type="PATRIC" id="fig|889306.3.peg.3058"/>
<reference evidence="8 9" key="1">
    <citation type="submission" date="2015-01" db="EMBL/GenBank/DDBJ databases">
        <title>Genome sequencing of Jeotgalibacillus soli.</title>
        <authorList>
            <person name="Goh K.M."/>
            <person name="Chan K.-G."/>
            <person name="Yaakop A.S."/>
            <person name="Ee R."/>
            <person name="Gan H.M."/>
            <person name="Chan C.S."/>
        </authorList>
    </citation>
    <scope>NUCLEOTIDE SEQUENCE [LARGE SCALE GENOMIC DNA]</scope>
    <source>
        <strain evidence="8 9">P9</strain>
    </source>
</reference>
<feature type="transmembrane region" description="Helical" evidence="7">
    <location>
        <begin position="49"/>
        <end position="69"/>
    </location>
</feature>
<feature type="transmembrane region" description="Helical" evidence="7">
    <location>
        <begin position="102"/>
        <end position="121"/>
    </location>
</feature>
<feature type="transmembrane region" description="Helical" evidence="7">
    <location>
        <begin position="196"/>
        <end position="212"/>
    </location>
</feature>
<keyword evidence="5 7" id="KW-1133">Transmembrane helix</keyword>
<evidence type="ECO:0000256" key="1">
    <source>
        <dbReference type="ARBA" id="ARBA00004141"/>
    </source>
</evidence>
<dbReference type="OrthoDB" id="9808458at2"/>
<feature type="transmembrane region" description="Helical" evidence="7">
    <location>
        <begin position="241"/>
        <end position="262"/>
    </location>
</feature>
<name>A0A0C2VNE9_9BACL</name>
<feature type="transmembrane region" description="Helical" evidence="7">
    <location>
        <begin position="76"/>
        <end position="96"/>
    </location>
</feature>
<evidence type="ECO:0000256" key="4">
    <source>
        <dbReference type="ARBA" id="ARBA00022692"/>
    </source>
</evidence>
<dbReference type="Proteomes" id="UP000031938">
    <property type="component" value="Unassembled WGS sequence"/>
</dbReference>
<comment type="subcellular location">
    <subcellularLocation>
        <location evidence="1">Membrane</location>
        <topology evidence="1">Multi-pass membrane protein</topology>
    </subcellularLocation>
</comment>
<dbReference type="PANTHER" id="PTHR43337">
    <property type="entry name" value="XANTHINE/URACIL PERMEASE C887.17-RELATED"/>
    <property type="match status" value="1"/>
</dbReference>
<dbReference type="PANTHER" id="PTHR43337:SF2">
    <property type="entry name" value="XANTHINE_URACIL PERMEASE"/>
    <property type="match status" value="1"/>
</dbReference>
<dbReference type="AlphaFoldDB" id="A0A0C2VNE9"/>
<comment type="similarity">
    <text evidence="2">Belongs to the nucleobase:cation symporter-2 (NCS2) (TC 2.A.40) family. Azg-like subfamily.</text>
</comment>
<evidence type="ECO:0000256" key="6">
    <source>
        <dbReference type="ARBA" id="ARBA00023136"/>
    </source>
</evidence>
<proteinExistence type="inferred from homology"/>
<gene>
    <name evidence="8" type="ORF">KP78_30470</name>
</gene>
<dbReference type="InterPro" id="IPR006043">
    <property type="entry name" value="NCS2"/>
</dbReference>
<dbReference type="InterPro" id="IPR045018">
    <property type="entry name" value="Azg-like"/>
</dbReference>
<evidence type="ECO:0000313" key="8">
    <source>
        <dbReference type="EMBL" id="KIL45503.1"/>
    </source>
</evidence>
<feature type="transmembrane region" description="Helical" evidence="7">
    <location>
        <begin position="341"/>
        <end position="357"/>
    </location>
</feature>
<feature type="transmembrane region" description="Helical" evidence="7">
    <location>
        <begin position="21"/>
        <end position="43"/>
    </location>
</feature>
<accession>A0A0C2VNE9</accession>
<comment type="caution">
    <text evidence="8">The sequence shown here is derived from an EMBL/GenBank/DDBJ whole genome shotgun (WGS) entry which is preliminary data.</text>
</comment>
<organism evidence="8 9">
    <name type="scientific">Jeotgalibacillus soli</name>
    <dbReference type="NCBI Taxonomy" id="889306"/>
    <lineage>
        <taxon>Bacteria</taxon>
        <taxon>Bacillati</taxon>
        <taxon>Bacillota</taxon>
        <taxon>Bacilli</taxon>
        <taxon>Bacillales</taxon>
        <taxon>Caryophanaceae</taxon>
        <taxon>Jeotgalibacillus</taxon>
    </lineage>
</organism>
<sequence>MKSLGGFFGLEQHNTSVRKEVMAGVVGFFTIVYIVAVNALILSESGMPFEGAVIATIAASALGCILMAIVGNAPIILVPGMGVNAMFTYTLVHGMGFTWQEALGIVAVSGFLFVIVAFTKLSSVLTTAIPQSLKDAITVGLGLFLLLIGLEKGSLVVSGNNSIMEIGDLAQPTALATVLTFLVALILFIKNVKGHFLWTILFGTALAFLMNIEPSANVNQTRITSPSFIWFELSFSKWLEVPFWIGIFSLTMVLVFENIGLISGHVDFIKRPEAFNRALNANALSAFSSGFLGTSPTVATVESTASMAAGGRTGLTSLTTGLLFIVSAMFIPYMGYIPDHAIAPILIIIGVLMIQHIRHMNLEDLTESIPSIMLIVMIPFTFSIADGIAVGFILYPFIKFMTGRAKEVSVTLYLIAALFLLYFILHFLTF</sequence>
<feature type="transmembrane region" description="Helical" evidence="7">
    <location>
        <begin position="274"/>
        <end position="294"/>
    </location>
</feature>
<keyword evidence="3" id="KW-0813">Transport</keyword>
<feature type="transmembrane region" description="Helical" evidence="7">
    <location>
        <begin position="369"/>
        <end position="398"/>
    </location>
</feature>
<dbReference type="GO" id="GO:0005345">
    <property type="term" value="F:purine nucleobase transmembrane transporter activity"/>
    <property type="evidence" value="ECO:0007669"/>
    <property type="project" value="TreeGrafter"/>
</dbReference>
<keyword evidence="6 7" id="KW-0472">Membrane</keyword>
<dbReference type="GO" id="GO:0005886">
    <property type="term" value="C:plasma membrane"/>
    <property type="evidence" value="ECO:0007669"/>
    <property type="project" value="TreeGrafter"/>
</dbReference>
<evidence type="ECO:0000256" key="3">
    <source>
        <dbReference type="ARBA" id="ARBA00022448"/>
    </source>
</evidence>
<keyword evidence="4 7" id="KW-0812">Transmembrane</keyword>
<dbReference type="EMBL" id="JXRP01000018">
    <property type="protein sequence ID" value="KIL45503.1"/>
    <property type="molecule type" value="Genomic_DNA"/>
</dbReference>
<keyword evidence="9" id="KW-1185">Reference proteome</keyword>
<dbReference type="RefSeq" id="WP_041089863.1">
    <property type="nucleotide sequence ID" value="NZ_JXRP01000018.1"/>
</dbReference>
<dbReference type="Pfam" id="PF00860">
    <property type="entry name" value="Xan_ur_permease"/>
    <property type="match status" value="1"/>
</dbReference>
<feature type="transmembrane region" description="Helical" evidence="7">
    <location>
        <begin position="133"/>
        <end position="150"/>
    </location>
</feature>